<sequence length="573" mass="59764">MRTTRPGRRPGSAGAQVPPEPRRRPRRAAPAAAPDPRADVAAERFPGGPTGGPGQGAAGGPESRPADGRRAVSLSRRMLTALVSLLALICLLIGTATHTAMRSSLYAQLDEQLAFASERAAAFGGQPSRGQDPLNAPGQASGTLNARLIGNVILNSGVLDHETGERRGLEQADFEAIASVVPGAGPVDADLSVGPYRLVAVQVQDASQGTLITGLPLNAMHQTLTSLSWTMLLVSAAGLAATGLIGSVIIRRALRPLERVAGVAGSVAALPLDAGEVRLAQRVPPEDSVPGTEAGDVGHALNALLDNVESALAVRQGSEEKMRRFVADASHELRTPLSSIRGYSELVSATEHLSDDGRQSLDRVIEQSLRMGALVDNLLLLARLDEGKRAEFADVDLTLLVAEAARDVRVAAPDHEWRLRLPSVPVPVRGDADQLSRALANLLSNARKHTPEGTVVEASLDVSPDGRRALLAVADDGEGIDPGFLPAVFERFTRADRARSGTDGTTGLGLPIVKAIVESHGGEISVTSRPGRTVFSISLPLAIPAPPRPAQPPRSAPDPARDPAAAPARRPGA</sequence>
<evidence type="ECO:0000313" key="15">
    <source>
        <dbReference type="EMBL" id="MFB0834953.1"/>
    </source>
</evidence>
<evidence type="ECO:0000256" key="7">
    <source>
        <dbReference type="ARBA" id="ARBA00022777"/>
    </source>
</evidence>
<dbReference type="Proteomes" id="UP001575652">
    <property type="component" value="Unassembled WGS sequence"/>
</dbReference>
<feature type="compositionally biased region" description="Low complexity" evidence="11">
    <location>
        <begin position="562"/>
        <end position="573"/>
    </location>
</feature>
<dbReference type="InterPro" id="IPR036890">
    <property type="entry name" value="HATPase_C_sf"/>
</dbReference>
<gene>
    <name evidence="15" type="ORF">ACETWP_10175</name>
</gene>
<feature type="region of interest" description="Disordered" evidence="11">
    <location>
        <begin position="540"/>
        <end position="573"/>
    </location>
</feature>
<evidence type="ECO:0000259" key="14">
    <source>
        <dbReference type="PROSITE" id="PS50885"/>
    </source>
</evidence>
<dbReference type="Pfam" id="PF02518">
    <property type="entry name" value="HATPase_c"/>
    <property type="match status" value="1"/>
</dbReference>
<accession>A0ABV4US24</accession>
<dbReference type="PROSITE" id="PS50109">
    <property type="entry name" value="HIS_KIN"/>
    <property type="match status" value="1"/>
</dbReference>
<evidence type="ECO:0000256" key="6">
    <source>
        <dbReference type="ARBA" id="ARBA00022692"/>
    </source>
</evidence>
<dbReference type="GO" id="GO:0016301">
    <property type="term" value="F:kinase activity"/>
    <property type="evidence" value="ECO:0007669"/>
    <property type="project" value="UniProtKB-KW"/>
</dbReference>
<dbReference type="Gene3D" id="6.10.340.10">
    <property type="match status" value="1"/>
</dbReference>
<dbReference type="SUPFAM" id="SSF47384">
    <property type="entry name" value="Homodimeric domain of signal transducing histidine kinase"/>
    <property type="match status" value="1"/>
</dbReference>
<feature type="region of interest" description="Disordered" evidence="11">
    <location>
        <begin position="1"/>
        <end position="71"/>
    </location>
</feature>
<dbReference type="SMART" id="SM00388">
    <property type="entry name" value="HisKA"/>
    <property type="match status" value="1"/>
</dbReference>
<evidence type="ECO:0000256" key="2">
    <source>
        <dbReference type="ARBA" id="ARBA00004236"/>
    </source>
</evidence>
<comment type="subcellular location">
    <subcellularLocation>
        <location evidence="2">Cell membrane</location>
    </subcellularLocation>
</comment>
<evidence type="ECO:0000256" key="10">
    <source>
        <dbReference type="ARBA" id="ARBA00023136"/>
    </source>
</evidence>
<dbReference type="RefSeq" id="WP_373972127.1">
    <property type="nucleotide sequence ID" value="NZ_JBHDLJ010000007.1"/>
</dbReference>
<keyword evidence="7 15" id="KW-0418">Kinase</keyword>
<keyword evidence="16" id="KW-1185">Reference proteome</keyword>
<dbReference type="CDD" id="cd00075">
    <property type="entry name" value="HATPase"/>
    <property type="match status" value="1"/>
</dbReference>
<evidence type="ECO:0000256" key="9">
    <source>
        <dbReference type="ARBA" id="ARBA00023012"/>
    </source>
</evidence>
<dbReference type="InterPro" id="IPR003594">
    <property type="entry name" value="HATPase_dom"/>
</dbReference>
<feature type="transmembrane region" description="Helical" evidence="12">
    <location>
        <begin position="227"/>
        <end position="250"/>
    </location>
</feature>
<keyword evidence="4" id="KW-0597">Phosphoprotein</keyword>
<feature type="domain" description="Histidine kinase" evidence="13">
    <location>
        <begin position="328"/>
        <end position="543"/>
    </location>
</feature>
<keyword evidence="5" id="KW-0808">Transferase</keyword>
<dbReference type="CDD" id="cd00082">
    <property type="entry name" value="HisKA"/>
    <property type="match status" value="1"/>
</dbReference>
<keyword evidence="6 12" id="KW-0812">Transmembrane</keyword>
<dbReference type="Gene3D" id="1.10.287.130">
    <property type="match status" value="1"/>
</dbReference>
<dbReference type="PRINTS" id="PR00344">
    <property type="entry name" value="BCTRLSENSOR"/>
</dbReference>
<dbReference type="InterPro" id="IPR036097">
    <property type="entry name" value="HisK_dim/P_sf"/>
</dbReference>
<name>A0ABV4US24_9MICC</name>
<proteinExistence type="predicted"/>
<organism evidence="15 16">
    <name type="scientific">Arthrobacter halodurans</name>
    <dbReference type="NCBI Taxonomy" id="516699"/>
    <lineage>
        <taxon>Bacteria</taxon>
        <taxon>Bacillati</taxon>
        <taxon>Actinomycetota</taxon>
        <taxon>Actinomycetes</taxon>
        <taxon>Micrococcales</taxon>
        <taxon>Micrococcaceae</taxon>
        <taxon>Arthrobacter</taxon>
    </lineage>
</organism>
<keyword evidence="9" id="KW-0902">Two-component regulatory system</keyword>
<evidence type="ECO:0000256" key="12">
    <source>
        <dbReference type="SAM" id="Phobius"/>
    </source>
</evidence>
<dbReference type="EMBL" id="JBHDLJ010000007">
    <property type="protein sequence ID" value="MFB0834953.1"/>
    <property type="molecule type" value="Genomic_DNA"/>
</dbReference>
<dbReference type="InterPro" id="IPR005467">
    <property type="entry name" value="His_kinase_dom"/>
</dbReference>
<comment type="caution">
    <text evidence="15">The sequence shown here is derived from an EMBL/GenBank/DDBJ whole genome shotgun (WGS) entry which is preliminary data.</text>
</comment>
<dbReference type="PANTHER" id="PTHR45436">
    <property type="entry name" value="SENSOR HISTIDINE KINASE YKOH"/>
    <property type="match status" value="1"/>
</dbReference>
<evidence type="ECO:0000313" key="16">
    <source>
        <dbReference type="Proteomes" id="UP001575652"/>
    </source>
</evidence>
<dbReference type="InterPro" id="IPR003661">
    <property type="entry name" value="HisK_dim/P_dom"/>
</dbReference>
<evidence type="ECO:0000256" key="8">
    <source>
        <dbReference type="ARBA" id="ARBA00022989"/>
    </source>
</evidence>
<comment type="catalytic activity">
    <reaction evidence="1">
        <text>ATP + protein L-histidine = ADP + protein N-phospho-L-histidine.</text>
        <dbReference type="EC" id="2.7.13.3"/>
    </reaction>
</comment>
<dbReference type="Pfam" id="PF00512">
    <property type="entry name" value="HisKA"/>
    <property type="match status" value="1"/>
</dbReference>
<evidence type="ECO:0000256" key="1">
    <source>
        <dbReference type="ARBA" id="ARBA00000085"/>
    </source>
</evidence>
<keyword evidence="10 12" id="KW-0472">Membrane</keyword>
<evidence type="ECO:0000256" key="5">
    <source>
        <dbReference type="ARBA" id="ARBA00022679"/>
    </source>
</evidence>
<feature type="compositionally biased region" description="Pro residues" evidence="11">
    <location>
        <begin position="543"/>
        <end position="556"/>
    </location>
</feature>
<dbReference type="SMART" id="SM00387">
    <property type="entry name" value="HATPase_c"/>
    <property type="match status" value="1"/>
</dbReference>
<evidence type="ECO:0000259" key="13">
    <source>
        <dbReference type="PROSITE" id="PS50109"/>
    </source>
</evidence>
<evidence type="ECO:0000256" key="11">
    <source>
        <dbReference type="SAM" id="MobiDB-lite"/>
    </source>
</evidence>
<feature type="compositionally biased region" description="Gly residues" evidence="11">
    <location>
        <begin position="48"/>
        <end position="59"/>
    </location>
</feature>
<evidence type="ECO:0000256" key="3">
    <source>
        <dbReference type="ARBA" id="ARBA00012438"/>
    </source>
</evidence>
<protein>
    <recommendedName>
        <fullName evidence="3">histidine kinase</fullName>
        <ecNumber evidence="3">2.7.13.3</ecNumber>
    </recommendedName>
</protein>
<feature type="domain" description="HAMP" evidence="14">
    <location>
        <begin position="251"/>
        <end position="313"/>
    </location>
</feature>
<dbReference type="InterPro" id="IPR050428">
    <property type="entry name" value="TCS_sensor_his_kinase"/>
</dbReference>
<dbReference type="InterPro" id="IPR004358">
    <property type="entry name" value="Sig_transdc_His_kin-like_C"/>
</dbReference>
<dbReference type="SUPFAM" id="SSF55874">
    <property type="entry name" value="ATPase domain of HSP90 chaperone/DNA topoisomerase II/histidine kinase"/>
    <property type="match status" value="1"/>
</dbReference>
<dbReference type="InterPro" id="IPR003660">
    <property type="entry name" value="HAMP_dom"/>
</dbReference>
<dbReference type="SMART" id="SM00304">
    <property type="entry name" value="HAMP"/>
    <property type="match status" value="1"/>
</dbReference>
<feature type="transmembrane region" description="Helical" evidence="12">
    <location>
        <begin position="79"/>
        <end position="101"/>
    </location>
</feature>
<dbReference type="EC" id="2.7.13.3" evidence="3"/>
<dbReference type="Gene3D" id="3.30.565.10">
    <property type="entry name" value="Histidine kinase-like ATPase, C-terminal domain"/>
    <property type="match status" value="1"/>
</dbReference>
<dbReference type="PROSITE" id="PS50885">
    <property type="entry name" value="HAMP"/>
    <property type="match status" value="1"/>
</dbReference>
<evidence type="ECO:0000256" key="4">
    <source>
        <dbReference type="ARBA" id="ARBA00022553"/>
    </source>
</evidence>
<dbReference type="PANTHER" id="PTHR45436:SF5">
    <property type="entry name" value="SENSOR HISTIDINE KINASE TRCS"/>
    <property type="match status" value="1"/>
</dbReference>
<reference evidence="15 16" key="1">
    <citation type="submission" date="2024-09" db="EMBL/GenBank/DDBJ databases">
        <authorList>
            <person name="Salinas-Garcia M.A."/>
            <person name="Prieme A."/>
        </authorList>
    </citation>
    <scope>NUCLEOTIDE SEQUENCE [LARGE SCALE GENOMIC DNA]</scope>
    <source>
        <strain evidence="15 16">DSM 21081</strain>
    </source>
</reference>
<keyword evidence="8 12" id="KW-1133">Transmembrane helix</keyword>